<keyword evidence="2" id="KW-0479">Metal-binding</keyword>
<reference evidence="7 8" key="1">
    <citation type="submission" date="2016-10" db="EMBL/GenBank/DDBJ databases">
        <authorList>
            <person name="de Groot N.N."/>
        </authorList>
    </citation>
    <scope>NUCLEOTIDE SEQUENCE [LARGE SCALE GENOMIC DNA]</scope>
    <source>
        <strain evidence="7 8">Nl18</strain>
    </source>
</reference>
<evidence type="ECO:0000256" key="2">
    <source>
        <dbReference type="ARBA" id="ARBA00022723"/>
    </source>
</evidence>
<dbReference type="GO" id="GO:0006508">
    <property type="term" value="P:proteolysis"/>
    <property type="evidence" value="ECO:0007669"/>
    <property type="project" value="UniProtKB-KW"/>
</dbReference>
<protein>
    <submittedName>
        <fullName evidence="7">Proteasome lid subunit RPN8/RPN11, contains Jab1/MPN metalloenzyme (JAMM) motif</fullName>
    </submittedName>
</protein>
<dbReference type="PANTHER" id="PTHR34858:SF1">
    <property type="entry name" value="CYSO-CYSTEINE PEPTIDASE"/>
    <property type="match status" value="1"/>
</dbReference>
<evidence type="ECO:0000256" key="5">
    <source>
        <dbReference type="ARBA" id="ARBA00023049"/>
    </source>
</evidence>
<keyword evidence="5" id="KW-0482">Metalloprotease</keyword>
<dbReference type="Pfam" id="PF14464">
    <property type="entry name" value="Prok-JAB"/>
    <property type="match status" value="1"/>
</dbReference>
<dbReference type="GO" id="GO:0008270">
    <property type="term" value="F:zinc ion binding"/>
    <property type="evidence" value="ECO:0007669"/>
    <property type="project" value="TreeGrafter"/>
</dbReference>
<keyword evidence="3" id="KW-0378">Hydrolase</keyword>
<dbReference type="AlphaFoldDB" id="A0A1H8MYN6"/>
<dbReference type="InterPro" id="IPR028090">
    <property type="entry name" value="JAB_dom_prok"/>
</dbReference>
<name>A0A1H8MYN6_9PROT</name>
<organism evidence="7 8">
    <name type="scientific">Nitrosospira multiformis</name>
    <dbReference type="NCBI Taxonomy" id="1231"/>
    <lineage>
        <taxon>Bacteria</taxon>
        <taxon>Pseudomonadati</taxon>
        <taxon>Pseudomonadota</taxon>
        <taxon>Betaproteobacteria</taxon>
        <taxon>Nitrosomonadales</taxon>
        <taxon>Nitrosomonadaceae</taxon>
        <taxon>Nitrosospira</taxon>
    </lineage>
</organism>
<evidence type="ECO:0000259" key="6">
    <source>
        <dbReference type="PROSITE" id="PS50249"/>
    </source>
</evidence>
<keyword evidence="4" id="KW-0862">Zinc</keyword>
<proteinExistence type="predicted"/>
<gene>
    <name evidence="7" type="ORF">SAMN05216404_11452</name>
</gene>
<evidence type="ECO:0000256" key="1">
    <source>
        <dbReference type="ARBA" id="ARBA00022670"/>
    </source>
</evidence>
<dbReference type="Proteomes" id="UP000183898">
    <property type="component" value="Unassembled WGS sequence"/>
</dbReference>
<dbReference type="CDD" id="cd08070">
    <property type="entry name" value="MPN_like"/>
    <property type="match status" value="1"/>
</dbReference>
<dbReference type="EMBL" id="FOCT01000014">
    <property type="protein sequence ID" value="SEO22424.1"/>
    <property type="molecule type" value="Genomic_DNA"/>
</dbReference>
<sequence length="147" mass="16827">MLTIHTKLVEAMLAQARKDHPIETCGVIAGPEGSNLPLRLIPMRNAAKSQTFFKFDPEEQLRVWRQMEARGEEAIVIYHSHTKGPAYPSRTDVQFALEPQSHYIIIPTDPIYGEEISSFRIVDGMVTEERIRLMNSYNPEWELSMVA</sequence>
<dbReference type="PROSITE" id="PS50249">
    <property type="entry name" value="MPN"/>
    <property type="match status" value="1"/>
</dbReference>
<dbReference type="InterPro" id="IPR000555">
    <property type="entry name" value="JAMM/MPN+_dom"/>
</dbReference>
<evidence type="ECO:0000313" key="7">
    <source>
        <dbReference type="EMBL" id="SEO22424.1"/>
    </source>
</evidence>
<dbReference type="SUPFAM" id="SSF102712">
    <property type="entry name" value="JAB1/MPN domain"/>
    <property type="match status" value="1"/>
</dbReference>
<dbReference type="GO" id="GO:0008235">
    <property type="term" value="F:metalloexopeptidase activity"/>
    <property type="evidence" value="ECO:0007669"/>
    <property type="project" value="TreeGrafter"/>
</dbReference>
<evidence type="ECO:0000256" key="3">
    <source>
        <dbReference type="ARBA" id="ARBA00022801"/>
    </source>
</evidence>
<dbReference type="GO" id="GO:0000502">
    <property type="term" value="C:proteasome complex"/>
    <property type="evidence" value="ECO:0007669"/>
    <property type="project" value="UniProtKB-KW"/>
</dbReference>
<feature type="domain" description="MPN" evidence="6">
    <location>
        <begin position="2"/>
        <end position="125"/>
    </location>
</feature>
<dbReference type="InterPro" id="IPR037518">
    <property type="entry name" value="MPN"/>
</dbReference>
<dbReference type="RefSeq" id="WP_074748645.1">
    <property type="nucleotide sequence ID" value="NZ_FOCT01000014.1"/>
</dbReference>
<evidence type="ECO:0000313" key="8">
    <source>
        <dbReference type="Proteomes" id="UP000183898"/>
    </source>
</evidence>
<dbReference type="PANTHER" id="PTHR34858">
    <property type="entry name" value="CYSO-CYSTEINE PEPTIDASE"/>
    <property type="match status" value="1"/>
</dbReference>
<evidence type="ECO:0000256" key="4">
    <source>
        <dbReference type="ARBA" id="ARBA00022833"/>
    </source>
</evidence>
<dbReference type="Gene3D" id="3.40.140.10">
    <property type="entry name" value="Cytidine Deaminase, domain 2"/>
    <property type="match status" value="1"/>
</dbReference>
<dbReference type="SMART" id="SM00232">
    <property type="entry name" value="JAB_MPN"/>
    <property type="match status" value="1"/>
</dbReference>
<keyword evidence="1" id="KW-0645">Protease</keyword>
<accession>A0A1H8MYN6</accession>
<dbReference type="InterPro" id="IPR051929">
    <property type="entry name" value="VirAsm_ModProt"/>
</dbReference>
<keyword evidence="7" id="KW-0647">Proteasome</keyword>